<protein>
    <submittedName>
        <fullName evidence="2">Uncharacterized protein</fullName>
    </submittedName>
</protein>
<dbReference type="AlphaFoldDB" id="A0A2I2KKY6"/>
<name>A0A2I2KKY6_9ACTN</name>
<feature type="region of interest" description="Disordered" evidence="1">
    <location>
        <begin position="1"/>
        <end position="40"/>
    </location>
</feature>
<evidence type="ECO:0000313" key="2">
    <source>
        <dbReference type="EMBL" id="SNQ46342.1"/>
    </source>
</evidence>
<feature type="compositionally biased region" description="Basic and acidic residues" evidence="1">
    <location>
        <begin position="16"/>
        <end position="33"/>
    </location>
</feature>
<evidence type="ECO:0000256" key="1">
    <source>
        <dbReference type="SAM" id="MobiDB-lite"/>
    </source>
</evidence>
<keyword evidence="3" id="KW-1185">Reference proteome</keyword>
<organism evidence="2 3">
    <name type="scientific">Frankia canadensis</name>
    <dbReference type="NCBI Taxonomy" id="1836972"/>
    <lineage>
        <taxon>Bacteria</taxon>
        <taxon>Bacillati</taxon>
        <taxon>Actinomycetota</taxon>
        <taxon>Actinomycetes</taxon>
        <taxon>Frankiales</taxon>
        <taxon>Frankiaceae</taxon>
        <taxon>Frankia</taxon>
    </lineage>
</organism>
<evidence type="ECO:0000313" key="3">
    <source>
        <dbReference type="Proteomes" id="UP000234331"/>
    </source>
</evidence>
<gene>
    <name evidence="2" type="ORF">FRACA_1370001</name>
</gene>
<dbReference type="EMBL" id="FZMO01000043">
    <property type="protein sequence ID" value="SNQ46342.1"/>
    <property type="molecule type" value="Genomic_DNA"/>
</dbReference>
<accession>A0A2I2KKY6</accession>
<proteinExistence type="predicted"/>
<reference evidence="2 3" key="1">
    <citation type="submission" date="2017-06" db="EMBL/GenBank/DDBJ databases">
        <authorList>
            <person name="Kim H.J."/>
            <person name="Triplett B.A."/>
        </authorList>
    </citation>
    <scope>NUCLEOTIDE SEQUENCE [LARGE SCALE GENOMIC DNA]</scope>
    <source>
        <strain evidence="2">FRACA_ARgP5</strain>
    </source>
</reference>
<dbReference type="Proteomes" id="UP000234331">
    <property type="component" value="Unassembled WGS sequence"/>
</dbReference>
<sequence>MTSSPAADDPPDSINEEDHPGDGDRQAWIDEQLRSAPPVPENYARLIAAILWNTADREG</sequence>